<feature type="compositionally biased region" description="Polar residues" evidence="1">
    <location>
        <begin position="43"/>
        <end position="72"/>
    </location>
</feature>
<proteinExistence type="predicted"/>
<evidence type="ECO:0000256" key="1">
    <source>
        <dbReference type="SAM" id="MobiDB-lite"/>
    </source>
</evidence>
<keyword evidence="3" id="KW-1185">Reference proteome</keyword>
<dbReference type="EMBL" id="FZOJ01000050">
    <property type="protein sequence ID" value="SNT19236.1"/>
    <property type="molecule type" value="Genomic_DNA"/>
</dbReference>
<dbReference type="AlphaFoldDB" id="A0A239KLJ9"/>
<dbReference type="Proteomes" id="UP000198304">
    <property type="component" value="Unassembled WGS sequence"/>
</dbReference>
<gene>
    <name evidence="2" type="ORF">SAMN05446037_105010</name>
</gene>
<sequence>MGLLDFLLNMLLDSGKAPALNKAVERQSNELGREIEKRENEISNKLSNTSTEALRNAQNNTNNQYMKDSISSELHKRGE</sequence>
<name>A0A239KLJ9_9FIRM</name>
<accession>A0A239KLJ9</accession>
<feature type="region of interest" description="Disordered" evidence="1">
    <location>
        <begin position="39"/>
        <end position="79"/>
    </location>
</feature>
<evidence type="ECO:0000313" key="2">
    <source>
        <dbReference type="EMBL" id="SNT19236.1"/>
    </source>
</evidence>
<protein>
    <submittedName>
        <fullName evidence="2">Uncharacterized protein</fullName>
    </submittedName>
</protein>
<organism evidence="2 3">
    <name type="scientific">Anaerovirgula multivorans</name>
    <dbReference type="NCBI Taxonomy" id="312168"/>
    <lineage>
        <taxon>Bacteria</taxon>
        <taxon>Bacillati</taxon>
        <taxon>Bacillota</taxon>
        <taxon>Clostridia</taxon>
        <taxon>Peptostreptococcales</taxon>
        <taxon>Natronincolaceae</taxon>
        <taxon>Anaerovirgula</taxon>
    </lineage>
</organism>
<evidence type="ECO:0000313" key="3">
    <source>
        <dbReference type="Proteomes" id="UP000198304"/>
    </source>
</evidence>
<reference evidence="2 3" key="1">
    <citation type="submission" date="2017-06" db="EMBL/GenBank/DDBJ databases">
        <authorList>
            <person name="Kim H.J."/>
            <person name="Triplett B.A."/>
        </authorList>
    </citation>
    <scope>NUCLEOTIDE SEQUENCE [LARGE SCALE GENOMIC DNA]</scope>
    <source>
        <strain evidence="2 3">SCA</strain>
    </source>
</reference>
<dbReference type="RefSeq" id="WP_089285400.1">
    <property type="nucleotide sequence ID" value="NZ_FZOJ01000050.1"/>
</dbReference>